<proteinExistence type="predicted"/>
<organism evidence="1 2">
    <name type="scientific">Ensete ventricosum</name>
    <name type="common">Abyssinian banana</name>
    <name type="synonym">Musa ensete</name>
    <dbReference type="NCBI Taxonomy" id="4639"/>
    <lineage>
        <taxon>Eukaryota</taxon>
        <taxon>Viridiplantae</taxon>
        <taxon>Streptophyta</taxon>
        <taxon>Embryophyta</taxon>
        <taxon>Tracheophyta</taxon>
        <taxon>Spermatophyta</taxon>
        <taxon>Magnoliopsida</taxon>
        <taxon>Liliopsida</taxon>
        <taxon>Zingiberales</taxon>
        <taxon>Musaceae</taxon>
        <taxon>Ensete</taxon>
    </lineage>
</organism>
<evidence type="ECO:0000313" key="1">
    <source>
        <dbReference type="EMBL" id="RRT74637.1"/>
    </source>
</evidence>
<dbReference type="EMBL" id="AMZH03002718">
    <property type="protein sequence ID" value="RRT74637.1"/>
    <property type="molecule type" value="Genomic_DNA"/>
</dbReference>
<gene>
    <name evidence="1" type="ORF">B296_00030619</name>
</gene>
<accession>A0A427AEE9</accession>
<comment type="caution">
    <text evidence="1">The sequence shown here is derived from an EMBL/GenBank/DDBJ whole genome shotgun (WGS) entry which is preliminary data.</text>
</comment>
<name>A0A427AEE9_ENSVE</name>
<reference evidence="1 2" key="1">
    <citation type="journal article" date="2014" name="Agronomy (Basel)">
        <title>A Draft Genome Sequence for Ensete ventricosum, the Drought-Tolerant Tree Against Hunger.</title>
        <authorList>
            <person name="Harrison J."/>
            <person name="Moore K.A."/>
            <person name="Paszkiewicz K."/>
            <person name="Jones T."/>
            <person name="Grant M."/>
            <person name="Ambacheew D."/>
            <person name="Muzemil S."/>
            <person name="Studholme D.J."/>
        </authorList>
    </citation>
    <scope>NUCLEOTIDE SEQUENCE [LARGE SCALE GENOMIC DNA]</scope>
</reference>
<protein>
    <submittedName>
        <fullName evidence="1">Uncharacterized protein</fullName>
    </submittedName>
</protein>
<dbReference type="Proteomes" id="UP000287651">
    <property type="component" value="Unassembled WGS sequence"/>
</dbReference>
<evidence type="ECO:0000313" key="2">
    <source>
        <dbReference type="Proteomes" id="UP000287651"/>
    </source>
</evidence>
<dbReference type="AlphaFoldDB" id="A0A427AEE9"/>
<sequence>MKHLGPRFRISYHNGVSINCWYDMYRAVPNYTEHTDTWYTKVPSCTKYTGVEDVAAIEKTCGSEKISTKASICFNAILLAPSKLTLFELRSNDEPTSATSSIL</sequence>